<dbReference type="AlphaFoldDB" id="A0A4C1WZ67"/>
<keyword evidence="2" id="KW-1185">Reference proteome</keyword>
<dbReference type="Proteomes" id="UP000299102">
    <property type="component" value="Unassembled WGS sequence"/>
</dbReference>
<name>A0A4C1WZ67_EUMVA</name>
<dbReference type="EMBL" id="BGZK01000683">
    <property type="protein sequence ID" value="GBP56002.1"/>
    <property type="molecule type" value="Genomic_DNA"/>
</dbReference>
<reference evidence="1 2" key="1">
    <citation type="journal article" date="2019" name="Commun. Biol.">
        <title>The bagworm genome reveals a unique fibroin gene that provides high tensile strength.</title>
        <authorList>
            <person name="Kono N."/>
            <person name="Nakamura H."/>
            <person name="Ohtoshi R."/>
            <person name="Tomita M."/>
            <person name="Numata K."/>
            <person name="Arakawa K."/>
        </authorList>
    </citation>
    <scope>NUCLEOTIDE SEQUENCE [LARGE SCALE GENOMIC DNA]</scope>
</reference>
<accession>A0A4C1WZ67</accession>
<protein>
    <submittedName>
        <fullName evidence="1">Uncharacterized protein</fullName>
    </submittedName>
</protein>
<gene>
    <name evidence="1" type="ORF">EVAR_97423_1</name>
</gene>
<comment type="caution">
    <text evidence="1">The sequence shown here is derived from an EMBL/GenBank/DDBJ whole genome shotgun (WGS) entry which is preliminary data.</text>
</comment>
<sequence length="120" mass="12936">MKASASCLDEHVQPPVAVVVIALAGGPLGARTLRFEIKNPNGGLVVRTRVSPISRWDDGGARRQRRWDVNASGGAPGRLFDFPCRDVLCTIGRDSTKRPAPSPVCPIRQWRVLTHAADAA</sequence>
<organism evidence="1 2">
    <name type="scientific">Eumeta variegata</name>
    <name type="common">Bagworm moth</name>
    <name type="synonym">Eumeta japonica</name>
    <dbReference type="NCBI Taxonomy" id="151549"/>
    <lineage>
        <taxon>Eukaryota</taxon>
        <taxon>Metazoa</taxon>
        <taxon>Ecdysozoa</taxon>
        <taxon>Arthropoda</taxon>
        <taxon>Hexapoda</taxon>
        <taxon>Insecta</taxon>
        <taxon>Pterygota</taxon>
        <taxon>Neoptera</taxon>
        <taxon>Endopterygota</taxon>
        <taxon>Lepidoptera</taxon>
        <taxon>Glossata</taxon>
        <taxon>Ditrysia</taxon>
        <taxon>Tineoidea</taxon>
        <taxon>Psychidae</taxon>
        <taxon>Oiketicinae</taxon>
        <taxon>Eumeta</taxon>
    </lineage>
</organism>
<proteinExistence type="predicted"/>
<evidence type="ECO:0000313" key="1">
    <source>
        <dbReference type="EMBL" id="GBP56002.1"/>
    </source>
</evidence>
<evidence type="ECO:0000313" key="2">
    <source>
        <dbReference type="Proteomes" id="UP000299102"/>
    </source>
</evidence>